<reference evidence="2" key="1">
    <citation type="journal article" date="2015" name="Nature">
        <title>Complex archaea that bridge the gap between prokaryotes and eukaryotes.</title>
        <authorList>
            <person name="Spang A."/>
            <person name="Saw J.H."/>
            <person name="Jorgensen S.L."/>
            <person name="Zaremba-Niedzwiedzka K."/>
            <person name="Martijn J."/>
            <person name="Lind A.E."/>
            <person name="van Eijk R."/>
            <person name="Schleper C."/>
            <person name="Guy L."/>
            <person name="Ettema T.J."/>
        </authorList>
    </citation>
    <scope>NUCLEOTIDE SEQUENCE</scope>
</reference>
<keyword evidence="1" id="KW-0472">Membrane</keyword>
<evidence type="ECO:0008006" key="3">
    <source>
        <dbReference type="Google" id="ProtNLM"/>
    </source>
</evidence>
<name>A0A0F9W3R0_9ZZZZ</name>
<dbReference type="PANTHER" id="PTHR37308">
    <property type="entry name" value="INTEGRAL MEMBRANE PROTEIN"/>
    <property type="match status" value="1"/>
</dbReference>
<proteinExistence type="predicted"/>
<keyword evidence="1" id="KW-0812">Transmembrane</keyword>
<feature type="transmembrane region" description="Helical" evidence="1">
    <location>
        <begin position="234"/>
        <end position="251"/>
    </location>
</feature>
<evidence type="ECO:0000313" key="2">
    <source>
        <dbReference type="EMBL" id="KKO11926.1"/>
    </source>
</evidence>
<gene>
    <name evidence="2" type="ORF">LCGC14_0014300</name>
</gene>
<feature type="transmembrane region" description="Helical" evidence="1">
    <location>
        <begin position="133"/>
        <end position="153"/>
    </location>
</feature>
<feature type="transmembrane region" description="Helical" evidence="1">
    <location>
        <begin position="75"/>
        <end position="97"/>
    </location>
</feature>
<feature type="transmembrane region" description="Helical" evidence="1">
    <location>
        <begin position="159"/>
        <end position="189"/>
    </location>
</feature>
<feature type="transmembrane region" description="Helical" evidence="1">
    <location>
        <begin position="263"/>
        <end position="285"/>
    </location>
</feature>
<evidence type="ECO:0000256" key="1">
    <source>
        <dbReference type="SAM" id="Phobius"/>
    </source>
</evidence>
<dbReference type="Pfam" id="PF04018">
    <property type="entry name" value="VCA0040-like"/>
    <property type="match status" value="1"/>
</dbReference>
<sequence>MAAAPTVFRARLVLFLKGMAMGVADSVPGVSGGTIAVISGIYEALINALKQCHPLALRTLWQQGPRAFWQQIHGAFLLTLLSGVLLSLILMANTVLFLLENHFVLVMAFFMGLVLASCWLLRADAGRWTLFKVLLFGVGFTLTALTAVLNPVAGSTTLIYIFFSGMIAICAMILPGISGAFLLLLLGVYEYVLTALRSFQLDVIMVFALGCIVGLLSFAHLLSWTFRYYREQSYAFIIGMLAASLIVLWPWQGDVVPAADVGTVLAALVCAVLGYGVIMGFSRLARG</sequence>
<feature type="transmembrane region" description="Helical" evidence="1">
    <location>
        <begin position="201"/>
        <end position="222"/>
    </location>
</feature>
<dbReference type="InterPro" id="IPR007163">
    <property type="entry name" value="VCA0040-like"/>
</dbReference>
<dbReference type="AlphaFoldDB" id="A0A0F9W3R0"/>
<dbReference type="PANTHER" id="PTHR37308:SF1">
    <property type="entry name" value="POLYPRENYL-PHOSPHATE TRANSPORTER"/>
    <property type="match status" value="1"/>
</dbReference>
<protein>
    <recommendedName>
        <fullName evidence="3">DUF368 domain-containing protein</fullName>
    </recommendedName>
</protein>
<comment type="caution">
    <text evidence="2">The sequence shown here is derived from an EMBL/GenBank/DDBJ whole genome shotgun (WGS) entry which is preliminary data.</text>
</comment>
<organism evidence="2">
    <name type="scientific">marine sediment metagenome</name>
    <dbReference type="NCBI Taxonomy" id="412755"/>
    <lineage>
        <taxon>unclassified sequences</taxon>
        <taxon>metagenomes</taxon>
        <taxon>ecological metagenomes</taxon>
    </lineage>
</organism>
<feature type="transmembrane region" description="Helical" evidence="1">
    <location>
        <begin position="103"/>
        <end position="121"/>
    </location>
</feature>
<accession>A0A0F9W3R0</accession>
<keyword evidence="1" id="KW-1133">Transmembrane helix</keyword>
<dbReference type="EMBL" id="LAZR01000002">
    <property type="protein sequence ID" value="KKO11926.1"/>
    <property type="molecule type" value="Genomic_DNA"/>
</dbReference>